<gene>
    <name evidence="4" type="ORF">QRX50_35975</name>
</gene>
<reference evidence="4 5" key="1">
    <citation type="submission" date="2023-06" db="EMBL/GenBank/DDBJ databases">
        <authorList>
            <person name="Oyuntsetseg B."/>
            <person name="Kim S.B."/>
        </authorList>
    </citation>
    <scope>NUCLEOTIDE SEQUENCE [LARGE SCALE GENOMIC DNA]</scope>
    <source>
        <strain evidence="4 5">2-15</strain>
    </source>
</reference>
<feature type="region of interest" description="Disordered" evidence="2">
    <location>
        <begin position="1"/>
        <end position="24"/>
    </location>
</feature>
<sequence length="305" mass="34270">MSASTAGTINPITRKPHLGNGYQPRTIRHSNAVIRSFYEFHREDGRRGPLLNPMPLDAHAWRGYDGAFEGRPRTEGRIRFNPQIPQRLPRAMPDEQWNTVFGMLRSHRDRAIVAMGVSSAARPAELLGMTGPDVDWGEQQIRVVRKGTRAEQWLPVSAEALVWLRLYLAELDELAPTVPLWQTLRRRDRGCGLTRQPLSYDSLRAVFRRLNAALGTNWTLHDLRHTAAIRMSRDPRLSMRDVQVILGHAHLSTTAEVYLVEDQAEVLLRAAEHLAALAAAPAPQPRPTAPYAAADLQVLFGGELR</sequence>
<dbReference type="KEGG" id="acab:QRX50_35975"/>
<evidence type="ECO:0000313" key="5">
    <source>
        <dbReference type="Proteomes" id="UP001236014"/>
    </source>
</evidence>
<dbReference type="RefSeq" id="WP_285967542.1">
    <property type="nucleotide sequence ID" value="NZ_CP127294.1"/>
</dbReference>
<protein>
    <submittedName>
        <fullName evidence="4">Site-specific integrase</fullName>
    </submittedName>
</protein>
<organism evidence="4 5">
    <name type="scientific">Amycolatopsis carbonis</name>
    <dbReference type="NCBI Taxonomy" id="715471"/>
    <lineage>
        <taxon>Bacteria</taxon>
        <taxon>Bacillati</taxon>
        <taxon>Actinomycetota</taxon>
        <taxon>Actinomycetes</taxon>
        <taxon>Pseudonocardiales</taxon>
        <taxon>Pseudonocardiaceae</taxon>
        <taxon>Amycolatopsis</taxon>
    </lineage>
</organism>
<evidence type="ECO:0000259" key="3">
    <source>
        <dbReference type="PROSITE" id="PS51898"/>
    </source>
</evidence>
<dbReference type="CDD" id="cd00397">
    <property type="entry name" value="DNA_BRE_C"/>
    <property type="match status" value="1"/>
</dbReference>
<dbReference type="PANTHER" id="PTHR30349">
    <property type="entry name" value="PHAGE INTEGRASE-RELATED"/>
    <property type="match status" value="1"/>
</dbReference>
<proteinExistence type="predicted"/>
<dbReference type="GO" id="GO:0006310">
    <property type="term" value="P:DNA recombination"/>
    <property type="evidence" value="ECO:0007669"/>
    <property type="project" value="UniProtKB-KW"/>
</dbReference>
<dbReference type="InterPro" id="IPR011010">
    <property type="entry name" value="DNA_brk_join_enz"/>
</dbReference>
<dbReference type="GO" id="GO:0003677">
    <property type="term" value="F:DNA binding"/>
    <property type="evidence" value="ECO:0007669"/>
    <property type="project" value="InterPro"/>
</dbReference>
<dbReference type="Pfam" id="PF00589">
    <property type="entry name" value="Phage_integrase"/>
    <property type="match status" value="1"/>
</dbReference>
<evidence type="ECO:0000313" key="4">
    <source>
        <dbReference type="EMBL" id="WIX76794.1"/>
    </source>
</evidence>
<keyword evidence="1" id="KW-0233">DNA recombination</keyword>
<dbReference type="PROSITE" id="PS51898">
    <property type="entry name" value="TYR_RECOMBINASE"/>
    <property type="match status" value="1"/>
</dbReference>
<dbReference type="InterPro" id="IPR002104">
    <property type="entry name" value="Integrase_catalytic"/>
</dbReference>
<dbReference type="SUPFAM" id="SSF56349">
    <property type="entry name" value="DNA breaking-rejoining enzymes"/>
    <property type="match status" value="1"/>
</dbReference>
<keyword evidence="5" id="KW-1185">Reference proteome</keyword>
<dbReference type="InterPro" id="IPR013762">
    <property type="entry name" value="Integrase-like_cat_sf"/>
</dbReference>
<dbReference type="Proteomes" id="UP001236014">
    <property type="component" value="Chromosome"/>
</dbReference>
<dbReference type="PANTHER" id="PTHR30349:SF81">
    <property type="entry name" value="TYROSINE RECOMBINASE XERC"/>
    <property type="match status" value="1"/>
</dbReference>
<accession>A0A9Y2MVD9</accession>
<dbReference type="EMBL" id="CP127294">
    <property type="protein sequence ID" value="WIX76794.1"/>
    <property type="molecule type" value="Genomic_DNA"/>
</dbReference>
<dbReference type="GO" id="GO:0015074">
    <property type="term" value="P:DNA integration"/>
    <property type="evidence" value="ECO:0007669"/>
    <property type="project" value="InterPro"/>
</dbReference>
<evidence type="ECO:0000256" key="1">
    <source>
        <dbReference type="ARBA" id="ARBA00023172"/>
    </source>
</evidence>
<feature type="compositionally biased region" description="Polar residues" evidence="2">
    <location>
        <begin position="1"/>
        <end position="11"/>
    </location>
</feature>
<dbReference type="AlphaFoldDB" id="A0A9Y2MVD9"/>
<dbReference type="InterPro" id="IPR050090">
    <property type="entry name" value="Tyrosine_recombinase_XerCD"/>
</dbReference>
<name>A0A9Y2MVD9_9PSEU</name>
<evidence type="ECO:0000256" key="2">
    <source>
        <dbReference type="SAM" id="MobiDB-lite"/>
    </source>
</evidence>
<dbReference type="Gene3D" id="1.10.443.10">
    <property type="entry name" value="Intergrase catalytic core"/>
    <property type="match status" value="1"/>
</dbReference>
<feature type="domain" description="Tyr recombinase" evidence="3">
    <location>
        <begin position="87"/>
        <end position="272"/>
    </location>
</feature>